<dbReference type="Gene3D" id="3.40.630.30">
    <property type="match status" value="1"/>
</dbReference>
<evidence type="ECO:0000313" key="4">
    <source>
        <dbReference type="EMBL" id="MCX5569750.1"/>
    </source>
</evidence>
<dbReference type="PANTHER" id="PTHR43877">
    <property type="entry name" value="AMINOALKYLPHOSPHONATE N-ACETYLTRANSFERASE-RELATED-RELATED"/>
    <property type="match status" value="1"/>
</dbReference>
<evidence type="ECO:0000259" key="3">
    <source>
        <dbReference type="PROSITE" id="PS51186"/>
    </source>
</evidence>
<dbReference type="Pfam" id="PF00583">
    <property type="entry name" value="Acetyltransf_1"/>
    <property type="match status" value="1"/>
</dbReference>
<feature type="domain" description="N-acetyltransferase" evidence="3">
    <location>
        <begin position="1"/>
        <end position="155"/>
    </location>
</feature>
<evidence type="ECO:0000256" key="1">
    <source>
        <dbReference type="ARBA" id="ARBA00022679"/>
    </source>
</evidence>
<dbReference type="InterPro" id="IPR016181">
    <property type="entry name" value="Acyl_CoA_acyltransferase"/>
</dbReference>
<accession>A0A9X3IMC6</accession>
<sequence>MTDVTFSNLAARPEFIGTVADRMWHAWWREAGEPLATLLGHLREFKTDAVPLGVVAHRGDDFVGSAILIDSDVEERPQYTPWLAALWVEPEERMQGMGEALSKRIVDEARALGFDRIYLCAVPEKSAYYARRGWTEVERGVGPHNLAIFIRHLDAEGAGKVL</sequence>
<protein>
    <submittedName>
        <fullName evidence="4">GNAT family N-acetyltransferase</fullName>
    </submittedName>
</protein>
<keyword evidence="5" id="KW-1185">Reference proteome</keyword>
<dbReference type="EMBL" id="JAPKNK010000004">
    <property type="protein sequence ID" value="MCX5569750.1"/>
    <property type="molecule type" value="Genomic_DNA"/>
</dbReference>
<dbReference type="CDD" id="cd04301">
    <property type="entry name" value="NAT_SF"/>
    <property type="match status" value="1"/>
</dbReference>
<reference evidence="4" key="1">
    <citation type="submission" date="2022-11" db="EMBL/GenBank/DDBJ databases">
        <title>Biodiversity and phylogenetic relationships of bacteria.</title>
        <authorList>
            <person name="Machado R.A.R."/>
            <person name="Bhat A."/>
            <person name="Loulou A."/>
            <person name="Kallel S."/>
        </authorList>
    </citation>
    <scope>NUCLEOTIDE SEQUENCE</scope>
    <source>
        <strain evidence="4">K-TC2</strain>
    </source>
</reference>
<comment type="caution">
    <text evidence="4">The sequence shown here is derived from an EMBL/GenBank/DDBJ whole genome shotgun (WGS) entry which is preliminary data.</text>
</comment>
<dbReference type="AlphaFoldDB" id="A0A9X3IMC6"/>
<keyword evidence="1" id="KW-0808">Transferase</keyword>
<dbReference type="RefSeq" id="WP_266338724.1">
    <property type="nucleotide sequence ID" value="NZ_JAPKNK010000004.1"/>
</dbReference>
<evidence type="ECO:0000256" key="2">
    <source>
        <dbReference type="ARBA" id="ARBA00023315"/>
    </source>
</evidence>
<evidence type="ECO:0000313" key="5">
    <source>
        <dbReference type="Proteomes" id="UP001144805"/>
    </source>
</evidence>
<dbReference type="InterPro" id="IPR000182">
    <property type="entry name" value="GNAT_dom"/>
</dbReference>
<gene>
    <name evidence="4" type="ORF">OSH07_11155</name>
</gene>
<organism evidence="4 5">
    <name type="scientific">Kaistia nematophila</name>
    <dbReference type="NCBI Taxonomy" id="2994654"/>
    <lineage>
        <taxon>Bacteria</taxon>
        <taxon>Pseudomonadati</taxon>
        <taxon>Pseudomonadota</taxon>
        <taxon>Alphaproteobacteria</taxon>
        <taxon>Hyphomicrobiales</taxon>
        <taxon>Kaistiaceae</taxon>
        <taxon>Kaistia</taxon>
    </lineage>
</organism>
<keyword evidence="2" id="KW-0012">Acyltransferase</keyword>
<name>A0A9X3IMC6_9HYPH</name>
<dbReference type="SUPFAM" id="SSF55729">
    <property type="entry name" value="Acyl-CoA N-acyltransferases (Nat)"/>
    <property type="match status" value="1"/>
</dbReference>
<dbReference type="Proteomes" id="UP001144805">
    <property type="component" value="Unassembled WGS sequence"/>
</dbReference>
<dbReference type="PROSITE" id="PS51186">
    <property type="entry name" value="GNAT"/>
    <property type="match status" value="1"/>
</dbReference>
<dbReference type="InterPro" id="IPR050832">
    <property type="entry name" value="Bact_Acetyltransf"/>
</dbReference>
<dbReference type="GO" id="GO:0016747">
    <property type="term" value="F:acyltransferase activity, transferring groups other than amino-acyl groups"/>
    <property type="evidence" value="ECO:0007669"/>
    <property type="project" value="InterPro"/>
</dbReference>
<proteinExistence type="predicted"/>